<keyword evidence="4" id="KW-1185">Reference proteome</keyword>
<evidence type="ECO:0000256" key="1">
    <source>
        <dbReference type="SAM" id="MobiDB-lite"/>
    </source>
</evidence>
<comment type="caution">
    <text evidence="3">The sequence shown here is derived from an EMBL/GenBank/DDBJ whole genome shotgun (WGS) entry which is preliminary data.</text>
</comment>
<reference evidence="3" key="1">
    <citation type="submission" date="2022-08" db="EMBL/GenBank/DDBJ databases">
        <authorList>
            <person name="Gutierrez-Valencia J."/>
        </authorList>
    </citation>
    <scope>NUCLEOTIDE SEQUENCE</scope>
</reference>
<sequence length="104" mass="11391">MFCLLASWPCSFVPQQQQQQRAIVIKCQQCLCSETRWSIQGTTTTSPPSPKETSHRTAETSPVGKPPAGSATPKESPTTLVRVTNFSPVIMVLKSTSLSLSRRK</sequence>
<dbReference type="EMBL" id="CAMGYJ010000002">
    <property type="protein sequence ID" value="CAI0380275.1"/>
    <property type="molecule type" value="Genomic_DNA"/>
</dbReference>
<feature type="region of interest" description="Disordered" evidence="1">
    <location>
        <begin position="40"/>
        <end position="79"/>
    </location>
</feature>
<proteinExistence type="predicted"/>
<evidence type="ECO:0000313" key="2">
    <source>
        <dbReference type="EMBL" id="CAI0378136.1"/>
    </source>
</evidence>
<accession>A0AAV0H4S3</accession>
<evidence type="ECO:0000313" key="3">
    <source>
        <dbReference type="EMBL" id="CAI0380275.1"/>
    </source>
</evidence>
<dbReference type="AlphaFoldDB" id="A0AAV0H4S3"/>
<evidence type="ECO:0008006" key="5">
    <source>
        <dbReference type="Google" id="ProtNLM"/>
    </source>
</evidence>
<dbReference type="EMBL" id="CAMGYJ010000002">
    <property type="protein sequence ID" value="CAI0378136.1"/>
    <property type="molecule type" value="Genomic_DNA"/>
</dbReference>
<organism evidence="3 4">
    <name type="scientific">Linum tenue</name>
    <dbReference type="NCBI Taxonomy" id="586396"/>
    <lineage>
        <taxon>Eukaryota</taxon>
        <taxon>Viridiplantae</taxon>
        <taxon>Streptophyta</taxon>
        <taxon>Embryophyta</taxon>
        <taxon>Tracheophyta</taxon>
        <taxon>Spermatophyta</taxon>
        <taxon>Magnoliopsida</taxon>
        <taxon>eudicotyledons</taxon>
        <taxon>Gunneridae</taxon>
        <taxon>Pentapetalae</taxon>
        <taxon>rosids</taxon>
        <taxon>fabids</taxon>
        <taxon>Malpighiales</taxon>
        <taxon>Linaceae</taxon>
        <taxon>Linum</taxon>
    </lineage>
</organism>
<name>A0AAV0H4S3_9ROSI</name>
<evidence type="ECO:0000313" key="4">
    <source>
        <dbReference type="Proteomes" id="UP001154282"/>
    </source>
</evidence>
<dbReference type="Proteomes" id="UP001154282">
    <property type="component" value="Unassembled WGS sequence"/>
</dbReference>
<gene>
    <name evidence="2" type="ORF">LITE_LOCUS1759</name>
    <name evidence="3" type="ORF">LITE_LOCUS2591</name>
</gene>
<protein>
    <recommendedName>
        <fullName evidence="5">Secreted protein</fullName>
    </recommendedName>
</protein>